<dbReference type="SMART" id="SM00740">
    <property type="entry name" value="PASTA"/>
    <property type="match status" value="1"/>
</dbReference>
<evidence type="ECO:0000259" key="8">
    <source>
        <dbReference type="PROSITE" id="PS51178"/>
    </source>
</evidence>
<dbReference type="InterPro" id="IPR012338">
    <property type="entry name" value="Beta-lactam/transpept-like"/>
</dbReference>
<dbReference type="Proteomes" id="UP000321400">
    <property type="component" value="Unassembled WGS sequence"/>
</dbReference>
<dbReference type="AlphaFoldDB" id="A0A511WYP0"/>
<evidence type="ECO:0000256" key="6">
    <source>
        <dbReference type="ARBA" id="ARBA00034000"/>
    </source>
</evidence>
<dbReference type="GO" id="GO:0005886">
    <property type="term" value="C:plasma membrane"/>
    <property type="evidence" value="ECO:0007669"/>
    <property type="project" value="TreeGrafter"/>
</dbReference>
<gene>
    <name evidence="9" type="primary">spoVD</name>
    <name evidence="9" type="ORF">HAL01_01550</name>
</gene>
<comment type="subcellular location">
    <subcellularLocation>
        <location evidence="1">Membrane</location>
    </subcellularLocation>
</comment>
<dbReference type="InterPro" id="IPR036138">
    <property type="entry name" value="PBP_dimer_sf"/>
</dbReference>
<evidence type="ECO:0000256" key="7">
    <source>
        <dbReference type="SAM" id="Phobius"/>
    </source>
</evidence>
<dbReference type="EC" id="3.4.16.4" evidence="4"/>
<evidence type="ECO:0000256" key="4">
    <source>
        <dbReference type="ARBA" id="ARBA00012448"/>
    </source>
</evidence>
<dbReference type="UniPathway" id="UPA00219"/>
<dbReference type="EMBL" id="BJYE01000002">
    <property type="protein sequence ID" value="GEN55691.1"/>
    <property type="molecule type" value="Genomic_DNA"/>
</dbReference>
<evidence type="ECO:0000256" key="5">
    <source>
        <dbReference type="ARBA" id="ARBA00023136"/>
    </source>
</evidence>
<dbReference type="GO" id="GO:0009252">
    <property type="term" value="P:peptidoglycan biosynthetic process"/>
    <property type="evidence" value="ECO:0007669"/>
    <property type="project" value="UniProtKB-UniPathway"/>
</dbReference>
<dbReference type="NCBIfam" id="TIGR02214">
    <property type="entry name" value="spoVD_pbp"/>
    <property type="match status" value="1"/>
</dbReference>
<organism evidence="9 10">
    <name type="scientific">Halolactibacillus alkaliphilus</name>
    <dbReference type="NCBI Taxonomy" id="442899"/>
    <lineage>
        <taxon>Bacteria</taxon>
        <taxon>Bacillati</taxon>
        <taxon>Bacillota</taxon>
        <taxon>Bacilli</taxon>
        <taxon>Bacillales</taxon>
        <taxon>Bacillaceae</taxon>
        <taxon>Halolactibacillus</taxon>
    </lineage>
</organism>
<dbReference type="Pfam" id="PF03793">
    <property type="entry name" value="PASTA"/>
    <property type="match status" value="1"/>
</dbReference>
<evidence type="ECO:0000313" key="9">
    <source>
        <dbReference type="EMBL" id="GEN55691.1"/>
    </source>
</evidence>
<dbReference type="Pfam" id="PF00905">
    <property type="entry name" value="Transpeptidase"/>
    <property type="match status" value="1"/>
</dbReference>
<dbReference type="InterPro" id="IPR001460">
    <property type="entry name" value="PCN-bd_Tpept"/>
</dbReference>
<dbReference type="InterPro" id="IPR011927">
    <property type="entry name" value="SpoVD_pbp"/>
</dbReference>
<protein>
    <recommendedName>
        <fullName evidence="4">serine-type D-Ala-D-Ala carboxypeptidase</fullName>
        <ecNumber evidence="4">3.4.16.4</ecNumber>
    </recommendedName>
</protein>
<keyword evidence="5 7" id="KW-0472">Membrane</keyword>
<comment type="caution">
    <text evidence="9">The sequence shown here is derived from an EMBL/GenBank/DDBJ whole genome shotgun (WGS) entry which is preliminary data.</text>
</comment>
<dbReference type="RefSeq" id="WP_089799387.1">
    <property type="nucleotide sequence ID" value="NZ_BJYE01000002.1"/>
</dbReference>
<comment type="pathway">
    <text evidence="2">Cell wall biogenesis; peptidoglycan biosynthesis.</text>
</comment>
<comment type="catalytic activity">
    <reaction evidence="6">
        <text>Preferential cleavage: (Ac)2-L-Lys-D-Ala-|-D-Ala. Also transpeptidation of peptidyl-alanyl moieties that are N-acyl substituents of D-alanine.</text>
        <dbReference type="EC" id="3.4.16.4"/>
    </reaction>
</comment>
<keyword evidence="7" id="KW-0812">Transmembrane</keyword>
<dbReference type="STRING" id="442899.SAMN05720591_10218"/>
<dbReference type="PANTHER" id="PTHR30627">
    <property type="entry name" value="PEPTIDOGLYCAN D,D-TRANSPEPTIDASE"/>
    <property type="match status" value="1"/>
</dbReference>
<dbReference type="Gene3D" id="3.90.1310.10">
    <property type="entry name" value="Penicillin-binding protein 2a (Domain 2)"/>
    <property type="match status" value="1"/>
</dbReference>
<sequence>MYRYRVNKRIRTVFFLFLFLFTVVCCRLLYLQVVRYPSLREMGEDLWLRDLKLEAPRGEIVDRYQRTIVTNKRVKTLLIVPRQIEDKERVITALVSALDLDREELEKKLSQDISVIKLREAIKLPEHISTPLQKQHLSGLYFVDDYEREYPYTSLLAHVLGFTGVDQQGLLGIEHTYDDMLKGVSGRMRYYTDAKGRRLPQETDQFTMPTSGSALTLTIDLDTQKIVERELDQAVATYQPDQALVIVQNPQNGEILAMASRPTFIPNDYQHVLPTVYNRNLPIWSTYEPGSTFKIITLSAALEEGVVDLEHEHYYDSGSIEVSGQHLRCWKRGGHKNQTFLEVVENSCNPGFVVLGQRIGKDQLFDYIDRFGFGKKTGIELNGEAHGILFNLEQVGPVELATTAFGQGVAVTPIQQVMAVSAAVNGGKLYRPTIIKSPNGLSAKDRFIRQVISESTSEKVRGALESVVAKGTGRGAYVEGYRVGGKTGTAQKVGEKGRYLEDNHVVSFIGIAPMDQPEVVVYVAIDNPKNTVQFGGVVAAPIAGRIIEDILTVKGVEKSDGITKEVDWPEKQFVEVPNYIGLLKSDVLNSFDYFELSIKGEGDHIINQRPEPGTKVREGSKIELLLSGDN</sequence>
<feature type="domain" description="PASTA" evidence="8">
    <location>
        <begin position="570"/>
        <end position="628"/>
    </location>
</feature>
<dbReference type="Gene3D" id="3.30.450.330">
    <property type="match status" value="1"/>
</dbReference>
<evidence type="ECO:0000256" key="3">
    <source>
        <dbReference type="ARBA" id="ARBA00007171"/>
    </source>
</evidence>
<dbReference type="GO" id="GO:0009002">
    <property type="term" value="F:serine-type D-Ala-D-Ala carboxypeptidase activity"/>
    <property type="evidence" value="ECO:0007669"/>
    <property type="project" value="UniProtKB-EC"/>
</dbReference>
<dbReference type="InterPro" id="IPR050515">
    <property type="entry name" value="Beta-lactam/transpept"/>
</dbReference>
<evidence type="ECO:0000256" key="1">
    <source>
        <dbReference type="ARBA" id="ARBA00004370"/>
    </source>
</evidence>
<evidence type="ECO:0000313" key="10">
    <source>
        <dbReference type="Proteomes" id="UP000321400"/>
    </source>
</evidence>
<keyword evidence="7" id="KW-1133">Transmembrane helix</keyword>
<keyword evidence="10" id="KW-1185">Reference proteome</keyword>
<proteinExistence type="inferred from homology"/>
<comment type="similarity">
    <text evidence="3">Belongs to the transpeptidase family.</text>
</comment>
<dbReference type="SUPFAM" id="SSF56601">
    <property type="entry name" value="beta-lactamase/transpeptidase-like"/>
    <property type="match status" value="1"/>
</dbReference>
<dbReference type="PANTHER" id="PTHR30627:SF1">
    <property type="entry name" value="PEPTIDOGLYCAN D,D-TRANSPEPTIDASE FTSI"/>
    <property type="match status" value="1"/>
</dbReference>
<feature type="transmembrane region" description="Helical" evidence="7">
    <location>
        <begin position="12"/>
        <end position="30"/>
    </location>
</feature>
<evidence type="ECO:0000256" key="2">
    <source>
        <dbReference type="ARBA" id="ARBA00004752"/>
    </source>
</evidence>
<dbReference type="InterPro" id="IPR005543">
    <property type="entry name" value="PASTA_dom"/>
</dbReference>
<dbReference type="GO" id="GO:0071555">
    <property type="term" value="P:cell wall organization"/>
    <property type="evidence" value="ECO:0007669"/>
    <property type="project" value="TreeGrafter"/>
</dbReference>
<dbReference type="PROSITE" id="PS51178">
    <property type="entry name" value="PASTA"/>
    <property type="match status" value="1"/>
</dbReference>
<dbReference type="Pfam" id="PF03717">
    <property type="entry name" value="PBP_dimer"/>
    <property type="match status" value="1"/>
</dbReference>
<dbReference type="SUPFAM" id="SSF56519">
    <property type="entry name" value="Penicillin binding protein dimerisation domain"/>
    <property type="match status" value="1"/>
</dbReference>
<dbReference type="Gene3D" id="3.40.710.10">
    <property type="entry name" value="DD-peptidase/beta-lactamase superfamily"/>
    <property type="match status" value="1"/>
</dbReference>
<dbReference type="SUPFAM" id="SSF54184">
    <property type="entry name" value="Penicillin-binding protein 2x (pbp-2x), c-terminal domain"/>
    <property type="match status" value="1"/>
</dbReference>
<dbReference type="OrthoDB" id="9804124at2"/>
<name>A0A511WYP0_9BACI</name>
<dbReference type="GO" id="GO:0008658">
    <property type="term" value="F:penicillin binding"/>
    <property type="evidence" value="ECO:0007669"/>
    <property type="project" value="InterPro"/>
</dbReference>
<accession>A0A511WYP0</accession>
<dbReference type="InterPro" id="IPR005311">
    <property type="entry name" value="PBP_dimer"/>
</dbReference>
<reference evidence="9 10" key="1">
    <citation type="submission" date="2019-07" db="EMBL/GenBank/DDBJ databases">
        <title>Whole genome shotgun sequence of Halolactibacillus alkaliphilus NBRC 103919.</title>
        <authorList>
            <person name="Hosoyama A."/>
            <person name="Uohara A."/>
            <person name="Ohji S."/>
            <person name="Ichikawa N."/>
        </authorList>
    </citation>
    <scope>NUCLEOTIDE SEQUENCE [LARGE SCALE GENOMIC DNA]</scope>
    <source>
        <strain evidence="9 10">NBRC 103919</strain>
    </source>
</reference>